<gene>
    <name evidence="1" type="ORF">N0B48_03235</name>
</gene>
<keyword evidence="2" id="KW-1185">Reference proteome</keyword>
<evidence type="ECO:0000313" key="1">
    <source>
        <dbReference type="EMBL" id="MCT2560901.1"/>
    </source>
</evidence>
<sequence>MNKSFILILLSFLLFFNCKKSPTSLSPKEEKIKNDTIISNISSSCNENIQSNIYNYLLCSSWAKLNEADIKYILHFAKENRSSEIINTIEPEMPAWVNSDVKINNIDYQLQVNAMSYLYLTDKKSKTRKLLTFDVKDVPAIEKYFVRKLTEDDDENYEYKLSKVKNDLKKVKMDISKWAGIYSFDNNNYDQLYKKYTLNVSSNGIYLYEGELPGCKIYCTPYTIDDKIYFYYDADKTICSNFDTSLIDNLQNGDLILKAYGKDGKKYIQSPIIPYWDDKSLDFKKNTPIGINK</sequence>
<accession>A0ABT2IQ10</accession>
<dbReference type="RefSeq" id="WP_259836714.1">
    <property type="nucleotide sequence ID" value="NZ_JAOAMU010000001.1"/>
</dbReference>
<evidence type="ECO:0000313" key="2">
    <source>
        <dbReference type="Proteomes" id="UP001525566"/>
    </source>
</evidence>
<dbReference type="Proteomes" id="UP001525566">
    <property type="component" value="Unassembled WGS sequence"/>
</dbReference>
<evidence type="ECO:0008006" key="3">
    <source>
        <dbReference type="Google" id="ProtNLM"/>
    </source>
</evidence>
<organism evidence="1 2">
    <name type="scientific">Chryseobacterium herbae</name>
    <dbReference type="NCBI Taxonomy" id="2976476"/>
    <lineage>
        <taxon>Bacteria</taxon>
        <taxon>Pseudomonadati</taxon>
        <taxon>Bacteroidota</taxon>
        <taxon>Flavobacteriia</taxon>
        <taxon>Flavobacteriales</taxon>
        <taxon>Weeksellaceae</taxon>
        <taxon>Chryseobacterium group</taxon>
        <taxon>Chryseobacterium</taxon>
    </lineage>
</organism>
<name>A0ABT2IQ10_9FLAO</name>
<comment type="caution">
    <text evidence="1">The sequence shown here is derived from an EMBL/GenBank/DDBJ whole genome shotgun (WGS) entry which is preliminary data.</text>
</comment>
<proteinExistence type="predicted"/>
<reference evidence="1 2" key="1">
    <citation type="submission" date="2022-09" db="EMBL/GenBank/DDBJ databases">
        <title>Chryseobacterium oleae sp.nov., isolated from the inter-root soil of Pyrola calliantha H. Andr. in Tibet.</title>
        <authorList>
            <person name="Li Z."/>
        </authorList>
    </citation>
    <scope>NUCLEOTIDE SEQUENCE [LARGE SCALE GENOMIC DNA]</scope>
    <source>
        <strain evidence="2">pc1-10</strain>
    </source>
</reference>
<protein>
    <recommendedName>
        <fullName evidence="3">Lipoprotein</fullName>
    </recommendedName>
</protein>
<dbReference type="EMBL" id="JAOAMU010000001">
    <property type="protein sequence ID" value="MCT2560901.1"/>
    <property type="molecule type" value="Genomic_DNA"/>
</dbReference>